<keyword evidence="1" id="KW-0472">Membrane</keyword>
<dbReference type="EMBL" id="JAFIRA010000026">
    <property type="protein sequence ID" value="MCJ2543368.1"/>
    <property type="molecule type" value="Genomic_DNA"/>
</dbReference>
<feature type="transmembrane region" description="Helical" evidence="1">
    <location>
        <begin position="36"/>
        <end position="58"/>
    </location>
</feature>
<accession>A0ABT0CC47</accession>
<keyword evidence="1" id="KW-0812">Transmembrane</keyword>
<feature type="transmembrane region" description="Helical" evidence="1">
    <location>
        <begin position="12"/>
        <end position="29"/>
    </location>
</feature>
<keyword evidence="1" id="KW-1133">Transmembrane helix</keyword>
<reference evidence="2" key="1">
    <citation type="submission" date="2021-02" db="EMBL/GenBank/DDBJ databases">
        <title>The CRISPR/cas machinery reduction and long-range gene transfer in the hot spring cyanobacterium Synechococcus.</title>
        <authorList>
            <person name="Dvorak P."/>
            <person name="Jahodarova E."/>
            <person name="Hasler P."/>
            <person name="Poulickova A."/>
        </authorList>
    </citation>
    <scope>NUCLEOTIDE SEQUENCE</scope>
    <source>
        <strain evidence="2">Rupite</strain>
    </source>
</reference>
<dbReference type="RefSeq" id="WP_244350644.1">
    <property type="nucleotide sequence ID" value="NZ_JAFIRA010000026.1"/>
</dbReference>
<name>A0ABT0CC47_THEVL</name>
<keyword evidence="3" id="KW-1185">Reference proteome</keyword>
<proteinExistence type="predicted"/>
<evidence type="ECO:0000256" key="1">
    <source>
        <dbReference type="SAM" id="Phobius"/>
    </source>
</evidence>
<protein>
    <submittedName>
        <fullName evidence="2">Uncharacterized protein</fullName>
    </submittedName>
</protein>
<feature type="transmembrane region" description="Helical" evidence="1">
    <location>
        <begin position="78"/>
        <end position="97"/>
    </location>
</feature>
<evidence type="ECO:0000313" key="2">
    <source>
        <dbReference type="EMBL" id="MCJ2543368.1"/>
    </source>
</evidence>
<organism evidence="2 3">
    <name type="scientific">Thermostichus vulcanus str. 'Rupite'</name>
    <dbReference type="NCBI Taxonomy" id="2813851"/>
    <lineage>
        <taxon>Bacteria</taxon>
        <taxon>Bacillati</taxon>
        <taxon>Cyanobacteriota</taxon>
        <taxon>Cyanophyceae</taxon>
        <taxon>Thermostichales</taxon>
        <taxon>Thermostichaceae</taxon>
        <taxon>Thermostichus</taxon>
    </lineage>
</organism>
<comment type="caution">
    <text evidence="2">The sequence shown here is derived from an EMBL/GenBank/DDBJ whole genome shotgun (WGS) entry which is preliminary data.</text>
</comment>
<gene>
    <name evidence="2" type="ORF">JX360_10690</name>
</gene>
<evidence type="ECO:0000313" key="3">
    <source>
        <dbReference type="Proteomes" id="UP000830835"/>
    </source>
</evidence>
<sequence length="118" mass="12740">MSIRTGPLTSFSWRWCLASGLGGAVAGWLEGSGWQFSATLLLLGFTVGLAQNLCWVGFRSPVGLPQVVGSHPRLGWRWLVITGMDWIVTGWVGVAGLRWDNRLLAGSIWRDPSGQASG</sequence>
<dbReference type="Proteomes" id="UP000830835">
    <property type="component" value="Unassembled WGS sequence"/>
</dbReference>